<accession>A0ABV2VWR5</accession>
<evidence type="ECO:0008006" key="4">
    <source>
        <dbReference type="Google" id="ProtNLM"/>
    </source>
</evidence>
<gene>
    <name evidence="2" type="ORF">ABZ071_36450</name>
</gene>
<evidence type="ECO:0000256" key="1">
    <source>
        <dbReference type="SAM" id="MobiDB-lite"/>
    </source>
</evidence>
<protein>
    <recommendedName>
        <fullName evidence="4">DUF4913 domain-containing protein</fullName>
    </recommendedName>
</protein>
<evidence type="ECO:0000313" key="3">
    <source>
        <dbReference type="Proteomes" id="UP001550348"/>
    </source>
</evidence>
<name>A0ABV2VWR5_9ACTN</name>
<feature type="region of interest" description="Disordered" evidence="1">
    <location>
        <begin position="107"/>
        <end position="132"/>
    </location>
</feature>
<comment type="caution">
    <text evidence="2">The sequence shown here is derived from an EMBL/GenBank/DDBJ whole genome shotgun (WGS) entry which is preliminary data.</text>
</comment>
<evidence type="ECO:0000313" key="2">
    <source>
        <dbReference type="EMBL" id="MEU0157236.1"/>
    </source>
</evidence>
<feature type="compositionally biased region" description="Basic and acidic residues" evidence="1">
    <location>
        <begin position="110"/>
        <end position="119"/>
    </location>
</feature>
<sequence>MIRVVHEWVTGQSLVVPTEAEQLWQHFVAQVQWLAGVHRPRVQSMVESAPEAAAAWDWASVVGLWRTYEQITALAPEGEWPSAREVFHVDLSPFLRGTVEHPETWLTQVTDDRPADNRDASSPAGRDPLERQGLGWSGWVRLEQD</sequence>
<organism evidence="2 3">
    <name type="scientific">Micromonospora fulviviridis</name>
    <dbReference type="NCBI Taxonomy" id="47860"/>
    <lineage>
        <taxon>Bacteria</taxon>
        <taxon>Bacillati</taxon>
        <taxon>Actinomycetota</taxon>
        <taxon>Actinomycetes</taxon>
        <taxon>Micromonosporales</taxon>
        <taxon>Micromonosporaceae</taxon>
        <taxon>Micromonospora</taxon>
    </lineage>
</organism>
<dbReference type="Proteomes" id="UP001550348">
    <property type="component" value="Unassembled WGS sequence"/>
</dbReference>
<feature type="non-terminal residue" evidence="2">
    <location>
        <position position="145"/>
    </location>
</feature>
<proteinExistence type="predicted"/>
<reference evidence="2 3" key="1">
    <citation type="submission" date="2024-06" db="EMBL/GenBank/DDBJ databases">
        <title>The Natural Products Discovery Center: Release of the First 8490 Sequenced Strains for Exploring Actinobacteria Biosynthetic Diversity.</title>
        <authorList>
            <person name="Kalkreuter E."/>
            <person name="Kautsar S.A."/>
            <person name="Yang D."/>
            <person name="Bader C.D."/>
            <person name="Teijaro C.N."/>
            <person name="Fluegel L."/>
            <person name="Davis C.M."/>
            <person name="Simpson J.R."/>
            <person name="Lauterbach L."/>
            <person name="Steele A.D."/>
            <person name="Gui C."/>
            <person name="Meng S."/>
            <person name="Li G."/>
            <person name="Viehrig K."/>
            <person name="Ye F."/>
            <person name="Su P."/>
            <person name="Kiefer A.F."/>
            <person name="Nichols A."/>
            <person name="Cepeda A.J."/>
            <person name="Yan W."/>
            <person name="Fan B."/>
            <person name="Jiang Y."/>
            <person name="Adhikari A."/>
            <person name="Zheng C.-J."/>
            <person name="Schuster L."/>
            <person name="Cowan T.M."/>
            <person name="Smanski M.J."/>
            <person name="Chevrette M.G."/>
            <person name="De Carvalho L.P.S."/>
            <person name="Shen B."/>
        </authorList>
    </citation>
    <scope>NUCLEOTIDE SEQUENCE [LARGE SCALE GENOMIC DNA]</scope>
    <source>
        <strain evidence="2 3">NPDC006286</strain>
    </source>
</reference>
<keyword evidence="3" id="KW-1185">Reference proteome</keyword>
<dbReference type="EMBL" id="JBEXRX010000404">
    <property type="protein sequence ID" value="MEU0157236.1"/>
    <property type="molecule type" value="Genomic_DNA"/>
</dbReference>
<dbReference type="RefSeq" id="WP_355668687.1">
    <property type="nucleotide sequence ID" value="NZ_JBEXRX010000404.1"/>
</dbReference>